<dbReference type="Pfam" id="PF00990">
    <property type="entry name" value="GGDEF"/>
    <property type="match status" value="1"/>
</dbReference>
<feature type="domain" description="GGDEF" evidence="4">
    <location>
        <begin position="114"/>
        <end position="238"/>
    </location>
</feature>
<dbReference type="InterPro" id="IPR000160">
    <property type="entry name" value="GGDEF_dom"/>
</dbReference>
<evidence type="ECO:0000259" key="4">
    <source>
        <dbReference type="PROSITE" id="PS50887"/>
    </source>
</evidence>
<evidence type="ECO:0000313" key="6">
    <source>
        <dbReference type="Proteomes" id="UP000184074"/>
    </source>
</evidence>
<dbReference type="AlphaFoldDB" id="A0A1M5PYV7"/>
<name>A0A1M5PYV7_9RHOB</name>
<keyword evidence="3" id="KW-0812">Transmembrane</keyword>
<dbReference type="EMBL" id="FQXB01000002">
    <property type="protein sequence ID" value="SHH06836.1"/>
    <property type="molecule type" value="Genomic_DNA"/>
</dbReference>
<dbReference type="GO" id="GO:0052621">
    <property type="term" value="F:diguanylate cyclase activity"/>
    <property type="evidence" value="ECO:0007669"/>
    <property type="project" value="UniProtKB-EC"/>
</dbReference>
<dbReference type="PANTHER" id="PTHR45138">
    <property type="entry name" value="REGULATORY COMPONENTS OF SENSORY TRANSDUCTION SYSTEM"/>
    <property type="match status" value="1"/>
</dbReference>
<dbReference type="EC" id="2.7.7.65" evidence="1"/>
<dbReference type="InterPro" id="IPR050469">
    <property type="entry name" value="Diguanylate_Cyclase"/>
</dbReference>
<dbReference type="Proteomes" id="UP000184074">
    <property type="component" value="Unassembled WGS sequence"/>
</dbReference>
<dbReference type="RefSeq" id="WP_083526235.1">
    <property type="nucleotide sequence ID" value="NZ_FQXB01000002.1"/>
</dbReference>
<evidence type="ECO:0000313" key="5">
    <source>
        <dbReference type="EMBL" id="SHH06836.1"/>
    </source>
</evidence>
<evidence type="ECO:0000256" key="3">
    <source>
        <dbReference type="SAM" id="Phobius"/>
    </source>
</evidence>
<reference evidence="5 6" key="1">
    <citation type="submission" date="2016-11" db="EMBL/GenBank/DDBJ databases">
        <authorList>
            <person name="Jaros S."/>
            <person name="Januszkiewicz K."/>
            <person name="Wedrychowicz H."/>
        </authorList>
    </citation>
    <scope>NUCLEOTIDE SEQUENCE [LARGE SCALE GENOMIC DNA]</scope>
    <source>
        <strain evidence="5 6">DSM 28715</strain>
    </source>
</reference>
<sequence length="238" mass="26360">MSWRRFTDGLFRFLAVKGWKDGTCKIVLILAIIMLTQMAFTSAFLGNLPERTLYYALCALFVGGPWVALFFWISSYQVALQQKLSRLSRKDGLTGMNNRRTFFDLAQRSEIRAAGGVVLMIDADNFKSINDTHGHAAGDECLKAIAYRITRNLRDVDVRGRLGGEEFAVYLNCVNLAQAKAIAARLLTPIPYSLRDYDSTLTVTLSIGGVVATAEDHIDDLLSHADLALFQAKQSGKA</sequence>
<dbReference type="PANTHER" id="PTHR45138:SF9">
    <property type="entry name" value="DIGUANYLATE CYCLASE DGCM-RELATED"/>
    <property type="match status" value="1"/>
</dbReference>
<feature type="transmembrane region" description="Helical" evidence="3">
    <location>
        <begin position="52"/>
        <end position="73"/>
    </location>
</feature>
<accession>A0A1M5PYV7</accession>
<dbReference type="OrthoDB" id="9812260at2"/>
<evidence type="ECO:0000256" key="2">
    <source>
        <dbReference type="ARBA" id="ARBA00034247"/>
    </source>
</evidence>
<gene>
    <name evidence="5" type="ORF">SAMN05444003_1929</name>
</gene>
<dbReference type="InterPro" id="IPR043128">
    <property type="entry name" value="Rev_trsase/Diguanyl_cyclase"/>
</dbReference>
<dbReference type="InterPro" id="IPR029787">
    <property type="entry name" value="Nucleotide_cyclase"/>
</dbReference>
<evidence type="ECO:0000256" key="1">
    <source>
        <dbReference type="ARBA" id="ARBA00012528"/>
    </source>
</evidence>
<comment type="catalytic activity">
    <reaction evidence="2">
        <text>2 GTP = 3',3'-c-di-GMP + 2 diphosphate</text>
        <dbReference type="Rhea" id="RHEA:24898"/>
        <dbReference type="ChEBI" id="CHEBI:33019"/>
        <dbReference type="ChEBI" id="CHEBI:37565"/>
        <dbReference type="ChEBI" id="CHEBI:58805"/>
        <dbReference type="EC" id="2.7.7.65"/>
    </reaction>
</comment>
<dbReference type="Gene3D" id="3.30.70.270">
    <property type="match status" value="1"/>
</dbReference>
<dbReference type="STRING" id="1508389.SAMN05444003_1929"/>
<dbReference type="SMART" id="SM00267">
    <property type="entry name" value="GGDEF"/>
    <property type="match status" value="1"/>
</dbReference>
<proteinExistence type="predicted"/>
<organism evidence="5 6">
    <name type="scientific">Cognatiyoonia sediminum</name>
    <dbReference type="NCBI Taxonomy" id="1508389"/>
    <lineage>
        <taxon>Bacteria</taxon>
        <taxon>Pseudomonadati</taxon>
        <taxon>Pseudomonadota</taxon>
        <taxon>Alphaproteobacteria</taxon>
        <taxon>Rhodobacterales</taxon>
        <taxon>Paracoccaceae</taxon>
        <taxon>Cognatiyoonia</taxon>
    </lineage>
</organism>
<keyword evidence="3" id="KW-1133">Transmembrane helix</keyword>
<dbReference type="CDD" id="cd01949">
    <property type="entry name" value="GGDEF"/>
    <property type="match status" value="1"/>
</dbReference>
<feature type="transmembrane region" description="Helical" evidence="3">
    <location>
        <begin position="26"/>
        <end position="46"/>
    </location>
</feature>
<dbReference type="PROSITE" id="PS50887">
    <property type="entry name" value="GGDEF"/>
    <property type="match status" value="1"/>
</dbReference>
<dbReference type="NCBIfam" id="TIGR00254">
    <property type="entry name" value="GGDEF"/>
    <property type="match status" value="1"/>
</dbReference>
<keyword evidence="3" id="KW-0472">Membrane</keyword>
<protein>
    <recommendedName>
        <fullName evidence="1">diguanylate cyclase</fullName>
        <ecNumber evidence="1">2.7.7.65</ecNumber>
    </recommendedName>
</protein>
<dbReference type="SUPFAM" id="SSF55073">
    <property type="entry name" value="Nucleotide cyclase"/>
    <property type="match status" value="1"/>
</dbReference>
<keyword evidence="6" id="KW-1185">Reference proteome</keyword>